<keyword evidence="2" id="KW-1185">Reference proteome</keyword>
<name>A0A8J6Q207_9FLAO</name>
<evidence type="ECO:0000313" key="1">
    <source>
        <dbReference type="EMBL" id="MBD0831475.1"/>
    </source>
</evidence>
<evidence type="ECO:0000313" key="2">
    <source>
        <dbReference type="Proteomes" id="UP000600588"/>
    </source>
</evidence>
<dbReference type="AlphaFoldDB" id="A0A8J6Q207"/>
<reference evidence="1 2" key="1">
    <citation type="submission" date="2020-09" db="EMBL/GenBank/DDBJ databases">
        <title>TT11 complete genome.</title>
        <authorList>
            <person name="Wu Z."/>
        </authorList>
    </citation>
    <scope>NUCLEOTIDE SEQUENCE [LARGE SCALE GENOMIC DNA]</scope>
    <source>
        <strain evidence="1 2">TT11</strain>
    </source>
</reference>
<comment type="caution">
    <text evidence="1">The sequence shown here is derived from an EMBL/GenBank/DDBJ whole genome shotgun (WGS) entry which is preliminary data.</text>
</comment>
<dbReference type="Proteomes" id="UP000600588">
    <property type="component" value="Unassembled WGS sequence"/>
</dbReference>
<accession>A0A8J6Q207</accession>
<dbReference type="EMBL" id="JACVXB010000001">
    <property type="protein sequence ID" value="MBD0831475.1"/>
    <property type="molecule type" value="Genomic_DNA"/>
</dbReference>
<sequence>MNFKILSLLSFILVINSCKQSPKESDNSNINHSAYELTEADVSKLKYTEFLLDKKTEETILSWNEYTQIKDIILNVKKGDLSFFKDNKNIISTLLKDFLRNIPEKMDTAPVKARITAFETKFYKLESFSNLTTTSKEELLNTIKELLISYSNLNLQMNKKTEADKNVFERP</sequence>
<gene>
    <name evidence="1" type="ORF">ICJ83_04950</name>
</gene>
<proteinExistence type="predicted"/>
<dbReference type="RefSeq" id="WP_188229233.1">
    <property type="nucleotide sequence ID" value="NZ_JACVXB010000001.1"/>
</dbReference>
<protein>
    <submittedName>
        <fullName evidence="1">Uncharacterized protein</fullName>
    </submittedName>
</protein>
<organism evidence="1 2">
    <name type="scientific">Aestuariibaculum sediminum</name>
    <dbReference type="NCBI Taxonomy" id="2770637"/>
    <lineage>
        <taxon>Bacteria</taxon>
        <taxon>Pseudomonadati</taxon>
        <taxon>Bacteroidota</taxon>
        <taxon>Flavobacteriia</taxon>
        <taxon>Flavobacteriales</taxon>
        <taxon>Flavobacteriaceae</taxon>
    </lineage>
</organism>